<dbReference type="PANTHER" id="PTHR30203">
    <property type="entry name" value="OUTER MEMBRANE CATION EFFLUX PROTEIN"/>
    <property type="match status" value="1"/>
</dbReference>
<comment type="caution">
    <text evidence="2">The sequence shown here is derived from an EMBL/GenBank/DDBJ whole genome shotgun (WGS) entry which is preliminary data.</text>
</comment>
<dbReference type="SUPFAM" id="SSF56954">
    <property type="entry name" value="Outer membrane efflux proteins (OEP)"/>
    <property type="match status" value="1"/>
</dbReference>
<reference evidence="2 3" key="1">
    <citation type="submission" date="2020-06" db="EMBL/GenBank/DDBJ databases">
        <title>Schlegella sp. ID0723 isolated from air conditioner.</title>
        <authorList>
            <person name="Kim D.Y."/>
            <person name="Kim D.-U."/>
        </authorList>
    </citation>
    <scope>NUCLEOTIDE SEQUENCE [LARGE SCALE GENOMIC DNA]</scope>
    <source>
        <strain evidence="2 3">ID0723</strain>
    </source>
</reference>
<dbReference type="AlphaFoldDB" id="A0A7Y6NSL8"/>
<dbReference type="RefSeq" id="WP_176071261.1">
    <property type="nucleotide sequence ID" value="NZ_JABWMJ010000013.1"/>
</dbReference>
<dbReference type="PROSITE" id="PS51257">
    <property type="entry name" value="PROKAR_LIPOPROTEIN"/>
    <property type="match status" value="1"/>
</dbReference>
<feature type="chain" id="PRO_5030865496" evidence="1">
    <location>
        <begin position="30"/>
        <end position="481"/>
    </location>
</feature>
<dbReference type="Gene3D" id="1.20.1600.10">
    <property type="entry name" value="Outer membrane efflux proteins (OEP)"/>
    <property type="match status" value="1"/>
</dbReference>
<dbReference type="PANTHER" id="PTHR30203:SF24">
    <property type="entry name" value="BLR4935 PROTEIN"/>
    <property type="match status" value="1"/>
</dbReference>
<accession>A0A7Y6NSL8</accession>
<sequence>MTSKNLRRPRGLAAGALATALLLGGCATSAINENFAGVQRLTSGSTGAEIKWLNTVEARQQAQRDVEAVLANPVNADDAVRLSLAYSPALQAALFESAASSATATQSARLPNPIFTFERLVRREGGGTDLDIGRMLGISVFDLFLLPSRLRLADFRQQQIQLALASDVVQAATEARQNWVRAVAAQQSVQYFEQVKAVADASAELARRMQAAGNFSRLQRAREQAFAADAVAQLARARQTAQSTREALVRSLGLSDVQARQLKLPDRLPELPKTARGEAEVAQRAMDQRLDVRLARANLEFTARDLGLSRVTSFVNGLHIAAVRNSETGEPPQKGFELEVPLPIFDFGDAIRARSQATYMASLNRTAQLAVDASSQVRERYGAYRTAHDLARHYLEEVVPLRRTIHDENQLRYSGMLIGVFELLADAREQIGSVSQAIDAQRDFWLADAALQAALIGRPTASLTLSAEPAAAGGAGAGAGH</sequence>
<keyword evidence="3" id="KW-1185">Reference proteome</keyword>
<dbReference type="GO" id="GO:0015562">
    <property type="term" value="F:efflux transmembrane transporter activity"/>
    <property type="evidence" value="ECO:0007669"/>
    <property type="project" value="InterPro"/>
</dbReference>
<keyword evidence="1" id="KW-0732">Signal</keyword>
<gene>
    <name evidence="2" type="ORF">HQN59_21965</name>
</gene>
<feature type="signal peptide" evidence="1">
    <location>
        <begin position="1"/>
        <end position="29"/>
    </location>
</feature>
<dbReference type="Proteomes" id="UP000529637">
    <property type="component" value="Unassembled WGS sequence"/>
</dbReference>
<evidence type="ECO:0000313" key="3">
    <source>
        <dbReference type="Proteomes" id="UP000529637"/>
    </source>
</evidence>
<protein>
    <submittedName>
        <fullName evidence="2">TolC family protein</fullName>
    </submittedName>
</protein>
<dbReference type="EMBL" id="JABWMJ010000013">
    <property type="protein sequence ID" value="NUZ08422.1"/>
    <property type="molecule type" value="Genomic_DNA"/>
</dbReference>
<dbReference type="InterPro" id="IPR010131">
    <property type="entry name" value="MdtP/NodT-like"/>
</dbReference>
<name>A0A7Y6NSL8_9BURK</name>
<evidence type="ECO:0000313" key="2">
    <source>
        <dbReference type="EMBL" id="NUZ08422.1"/>
    </source>
</evidence>
<evidence type="ECO:0000256" key="1">
    <source>
        <dbReference type="SAM" id="SignalP"/>
    </source>
</evidence>
<proteinExistence type="predicted"/>
<organism evidence="2 3">
    <name type="scientific">Piscinibacter koreensis</name>
    <dbReference type="NCBI Taxonomy" id="2742824"/>
    <lineage>
        <taxon>Bacteria</taxon>
        <taxon>Pseudomonadati</taxon>
        <taxon>Pseudomonadota</taxon>
        <taxon>Betaproteobacteria</taxon>
        <taxon>Burkholderiales</taxon>
        <taxon>Sphaerotilaceae</taxon>
        <taxon>Piscinibacter</taxon>
    </lineage>
</organism>